<dbReference type="InterPro" id="IPR000297">
    <property type="entry name" value="PPIase_PpiC"/>
</dbReference>
<evidence type="ECO:0000256" key="13">
    <source>
        <dbReference type="ARBA" id="ARBA00042775"/>
    </source>
</evidence>
<dbReference type="GeneID" id="31891508"/>
<reference evidence="17 18" key="1">
    <citation type="submission" date="2014-08" db="EMBL/GenBank/DDBJ databases">
        <authorList>
            <person name="Moulin Lionel"/>
        </authorList>
    </citation>
    <scope>NUCLEOTIDE SEQUENCE [LARGE SCALE GENOMIC DNA]</scope>
</reference>
<dbReference type="AlphaFoldDB" id="A0A090FC49"/>
<evidence type="ECO:0000259" key="16">
    <source>
        <dbReference type="PROSITE" id="PS50198"/>
    </source>
</evidence>
<dbReference type="GO" id="GO:0003755">
    <property type="term" value="F:peptidyl-prolyl cis-trans isomerase activity"/>
    <property type="evidence" value="ECO:0007669"/>
    <property type="project" value="UniProtKB-KW"/>
</dbReference>
<dbReference type="PANTHER" id="PTHR47529:SF1">
    <property type="entry name" value="PERIPLASMIC CHAPERONE PPID"/>
    <property type="match status" value="1"/>
</dbReference>
<keyword evidence="7 15" id="KW-0472">Membrane</keyword>
<evidence type="ECO:0000313" key="17">
    <source>
        <dbReference type="EMBL" id="CDX39125.1"/>
    </source>
</evidence>
<evidence type="ECO:0000313" key="18">
    <source>
        <dbReference type="Proteomes" id="UP000046373"/>
    </source>
</evidence>
<keyword evidence="3" id="KW-1003">Cell membrane</keyword>
<dbReference type="Proteomes" id="UP000046373">
    <property type="component" value="Unassembled WGS sequence"/>
</dbReference>
<evidence type="ECO:0000256" key="12">
    <source>
        <dbReference type="ARBA" id="ARBA00040743"/>
    </source>
</evidence>
<evidence type="ECO:0000256" key="14">
    <source>
        <dbReference type="PROSITE-ProRule" id="PRU00278"/>
    </source>
</evidence>
<evidence type="ECO:0000256" key="1">
    <source>
        <dbReference type="ARBA" id="ARBA00004382"/>
    </source>
</evidence>
<dbReference type="Pfam" id="PF13145">
    <property type="entry name" value="Rotamase_2"/>
    <property type="match status" value="1"/>
</dbReference>
<feature type="transmembrane region" description="Helical" evidence="15">
    <location>
        <begin position="12"/>
        <end position="30"/>
    </location>
</feature>
<evidence type="ECO:0000256" key="2">
    <source>
        <dbReference type="ARBA" id="ARBA00018370"/>
    </source>
</evidence>
<keyword evidence="6 15" id="KW-1133">Transmembrane helix</keyword>
<protein>
    <recommendedName>
        <fullName evidence="2">Parvulin-like PPIase</fullName>
    </recommendedName>
    <alternativeName>
        <fullName evidence="9">Peptidyl-prolyl cis-trans isomerase plp</fullName>
    </alternativeName>
    <alternativeName>
        <fullName evidence="12">Periplasmic chaperone PpiD</fullName>
    </alternativeName>
    <alternativeName>
        <fullName evidence="13">Periplasmic folding chaperone</fullName>
    </alternativeName>
    <alternativeName>
        <fullName evidence="10">Rotamase plp</fullName>
    </alternativeName>
</protein>
<comment type="subcellular location">
    <subcellularLocation>
        <location evidence="1">Cell inner membrane</location>
        <topology evidence="1">Single-pass type II membrane protein</topology>
        <orientation evidence="1">Periplasmic side</orientation>
    </subcellularLocation>
</comment>
<dbReference type="InterPro" id="IPR046357">
    <property type="entry name" value="PPIase_dom_sf"/>
</dbReference>
<evidence type="ECO:0000256" key="11">
    <source>
        <dbReference type="ARBA" id="ARBA00038408"/>
    </source>
</evidence>
<evidence type="ECO:0000256" key="15">
    <source>
        <dbReference type="SAM" id="Phobius"/>
    </source>
</evidence>
<name>A0A090FC49_MESPL</name>
<dbReference type="SUPFAM" id="SSF109998">
    <property type="entry name" value="Triger factor/SurA peptide-binding domain-like"/>
    <property type="match status" value="1"/>
</dbReference>
<evidence type="ECO:0000256" key="9">
    <source>
        <dbReference type="ARBA" id="ARBA00030642"/>
    </source>
</evidence>
<proteinExistence type="inferred from homology"/>
<keyword evidence="5 15" id="KW-0812">Transmembrane</keyword>
<keyword evidence="4" id="KW-0997">Cell inner membrane</keyword>
<evidence type="ECO:0000256" key="3">
    <source>
        <dbReference type="ARBA" id="ARBA00022475"/>
    </source>
</evidence>
<feature type="domain" description="PpiC" evidence="16">
    <location>
        <begin position="269"/>
        <end position="356"/>
    </location>
</feature>
<keyword evidence="14" id="KW-0697">Rotamase</keyword>
<evidence type="ECO:0000256" key="4">
    <source>
        <dbReference type="ARBA" id="ARBA00022519"/>
    </source>
</evidence>
<dbReference type="GO" id="GO:0005886">
    <property type="term" value="C:plasma membrane"/>
    <property type="evidence" value="ECO:0007669"/>
    <property type="project" value="UniProtKB-SubCell"/>
</dbReference>
<keyword evidence="8" id="KW-0143">Chaperone</keyword>
<sequence length="631" mass="68245">MLGILRSAAGTWVAKALLSLLVISFAAWGITTRMVGGVLGGHHAVITAGGTEVSINEYRLAYDRQLSLLSQQYGQRITQEQAKLLGVDNQVLAQLVSGAVLDEQARKLGLGLSKDRLADLTREDPAFKGPSGQFDRRTFEYLLRQLGMRPEDYLKNRAQVAVRQQIVEAISDGLKVPQTFLKAVSLYRGEDRTIDYLVLPKTLVQPIEAPSDSAINAYFDANKKTYAAPEYRKFSYARLEPQDIADPSAVTDSQVSEDYNKNIARYTTPETRTIEQLVFKTPDAAKAALDSLKAGATFDKLITAEGKTPADTLLGTLSKDKIADKAVADAAFSLNVNEVSQVVQGAFGPVLLRVTEIKPQVVKPLSEVSAQIRKDLALGEASRILLDVHDSYEDTRASGASLAQAAEKLKLKVVTIDAIDRTGQRPDGTIVNDLPESAALIKSVFAAEPNTENEGLTTADNGFVFYEVQSVTPARDRTLDEVRKKVVADWTEAETDKRLDAKAKELEKRLKAGTTLDVIAGELKLDKQTKRGLKREADDADFGKEGAAAMFGVGEGGTGLIPSPTGDGQILFKVAEVFEPAGADGSAVPDDAQKSFGAGMSDDLLDQLVAQLQSQYDVRIDPNAVSQAQTR</sequence>
<dbReference type="PANTHER" id="PTHR47529">
    <property type="entry name" value="PEPTIDYL-PROLYL CIS-TRANS ISOMERASE D"/>
    <property type="match status" value="1"/>
</dbReference>
<dbReference type="Gene3D" id="3.10.50.40">
    <property type="match status" value="1"/>
</dbReference>
<dbReference type="EMBL" id="CCNB01000017">
    <property type="protein sequence ID" value="CDX39125.1"/>
    <property type="molecule type" value="Genomic_DNA"/>
</dbReference>
<evidence type="ECO:0000256" key="7">
    <source>
        <dbReference type="ARBA" id="ARBA00023136"/>
    </source>
</evidence>
<evidence type="ECO:0000256" key="10">
    <source>
        <dbReference type="ARBA" id="ARBA00031484"/>
    </source>
</evidence>
<gene>
    <name evidence="17" type="ORF">MPLDJ20_240122</name>
</gene>
<dbReference type="InterPro" id="IPR052029">
    <property type="entry name" value="PpiD_chaperone"/>
</dbReference>
<dbReference type="SUPFAM" id="SSF54534">
    <property type="entry name" value="FKBP-like"/>
    <property type="match status" value="1"/>
</dbReference>
<dbReference type="PROSITE" id="PS50198">
    <property type="entry name" value="PPIC_PPIASE_2"/>
    <property type="match status" value="1"/>
</dbReference>
<accession>A0A090FC49</accession>
<evidence type="ECO:0000256" key="5">
    <source>
        <dbReference type="ARBA" id="ARBA00022692"/>
    </source>
</evidence>
<evidence type="ECO:0000256" key="6">
    <source>
        <dbReference type="ARBA" id="ARBA00022989"/>
    </source>
</evidence>
<comment type="similarity">
    <text evidence="11">Belongs to the PpiD chaperone family.</text>
</comment>
<dbReference type="InterPro" id="IPR027304">
    <property type="entry name" value="Trigger_fact/SurA_dom_sf"/>
</dbReference>
<keyword evidence="14 17" id="KW-0413">Isomerase</keyword>
<evidence type="ECO:0000256" key="8">
    <source>
        <dbReference type="ARBA" id="ARBA00023186"/>
    </source>
</evidence>
<organism evidence="17 18">
    <name type="scientific">Mesorhizobium plurifarium</name>
    <dbReference type="NCBI Taxonomy" id="69974"/>
    <lineage>
        <taxon>Bacteria</taxon>
        <taxon>Pseudomonadati</taxon>
        <taxon>Pseudomonadota</taxon>
        <taxon>Alphaproteobacteria</taxon>
        <taxon>Hyphomicrobiales</taxon>
        <taxon>Phyllobacteriaceae</taxon>
        <taxon>Mesorhizobium</taxon>
    </lineage>
</organism>
<dbReference type="Pfam" id="PF13624">
    <property type="entry name" value="SurA_N_3"/>
    <property type="match status" value="1"/>
</dbReference>